<evidence type="ECO:0000259" key="5">
    <source>
        <dbReference type="PROSITE" id="PS50003"/>
    </source>
</evidence>
<dbReference type="PROSITE" id="PS51651">
    <property type="entry name" value="DOCKER"/>
    <property type="match status" value="1"/>
</dbReference>
<dbReference type="InterPro" id="IPR046769">
    <property type="entry name" value="DOCKER_Lobe_A"/>
</dbReference>
<dbReference type="InterPro" id="IPR027357">
    <property type="entry name" value="DOCKER_dom"/>
</dbReference>
<dbReference type="InterPro" id="IPR026791">
    <property type="entry name" value="DOCK"/>
</dbReference>
<dbReference type="GO" id="GO:0007264">
    <property type="term" value="P:small GTPase-mediated signal transduction"/>
    <property type="evidence" value="ECO:0007669"/>
    <property type="project" value="InterPro"/>
</dbReference>
<feature type="domain" description="PH" evidence="5">
    <location>
        <begin position="172"/>
        <end position="280"/>
    </location>
</feature>
<dbReference type="GO" id="GO:0005085">
    <property type="term" value="F:guanyl-nucleotide exchange factor activity"/>
    <property type="evidence" value="ECO:0007669"/>
    <property type="project" value="UniProtKB-KW"/>
</dbReference>
<reference evidence="8 9" key="1">
    <citation type="submission" date="2024-01" db="EMBL/GenBank/DDBJ databases">
        <title>The genome of the rayed Mediterranean limpet Patella caerulea (Linnaeus, 1758).</title>
        <authorList>
            <person name="Anh-Thu Weber A."/>
            <person name="Halstead-Nussloch G."/>
        </authorList>
    </citation>
    <scope>NUCLEOTIDE SEQUENCE [LARGE SCALE GENOMIC DNA]</scope>
    <source>
        <strain evidence="8">AATW-2023a</strain>
        <tissue evidence="8">Whole specimen</tissue>
    </source>
</reference>
<dbReference type="PANTHER" id="PTHR23317">
    <property type="entry name" value="DEDICATOR OF CYTOKINESIS DOCK"/>
    <property type="match status" value="1"/>
</dbReference>
<evidence type="ECO:0000256" key="2">
    <source>
        <dbReference type="ARBA" id="ARBA00022658"/>
    </source>
</evidence>
<accession>A0AAN8IYY7</accession>
<dbReference type="Gene3D" id="2.60.40.150">
    <property type="entry name" value="C2 domain"/>
    <property type="match status" value="1"/>
</dbReference>
<dbReference type="SUPFAM" id="SSF50729">
    <property type="entry name" value="PH domain-like"/>
    <property type="match status" value="1"/>
</dbReference>
<name>A0AAN8IYY7_PATCE</name>
<dbReference type="Pfam" id="PF14429">
    <property type="entry name" value="DOCK-C2"/>
    <property type="match status" value="1"/>
</dbReference>
<evidence type="ECO:0000259" key="6">
    <source>
        <dbReference type="PROSITE" id="PS51650"/>
    </source>
</evidence>
<organism evidence="8 9">
    <name type="scientific">Patella caerulea</name>
    <name type="common">Rayed Mediterranean limpet</name>
    <dbReference type="NCBI Taxonomy" id="87958"/>
    <lineage>
        <taxon>Eukaryota</taxon>
        <taxon>Metazoa</taxon>
        <taxon>Spiralia</taxon>
        <taxon>Lophotrochozoa</taxon>
        <taxon>Mollusca</taxon>
        <taxon>Gastropoda</taxon>
        <taxon>Patellogastropoda</taxon>
        <taxon>Patelloidea</taxon>
        <taxon>Patellidae</taxon>
        <taxon>Patella</taxon>
    </lineage>
</organism>
<evidence type="ECO:0000256" key="4">
    <source>
        <dbReference type="SAM" id="MobiDB-lite"/>
    </source>
</evidence>
<proteinExistence type="inferred from homology"/>
<dbReference type="Pfam" id="PF20421">
    <property type="entry name" value="DHR-2_Lobe_C"/>
    <property type="match status" value="1"/>
</dbReference>
<dbReference type="CDD" id="cd08697">
    <property type="entry name" value="C2_Dock-D"/>
    <property type="match status" value="1"/>
</dbReference>
<dbReference type="PANTHER" id="PTHR23317:SF26">
    <property type="entry name" value="ZIZIMIN, ISOFORM K"/>
    <property type="match status" value="1"/>
</dbReference>
<evidence type="ECO:0000259" key="7">
    <source>
        <dbReference type="PROSITE" id="PS51651"/>
    </source>
</evidence>
<sequence>MSNQRRFVKNRQDPGAAAAIRENVASAMRQSAIQARPKLAEPIDYETYIVKNKVLLHNDPQREMLNFPHDDIEIPLPNPSKKIRTVASTVPKSAMKEGSAASLMVRECMKTYTDNCHTIKFRYEAYSGSYQQLPKFAKRTEPLSEHVFEIDAEEELEERDDDTFSRGMENVAIHKKGWLFKGPDGGKETIINFTRQFKRRYFTLKKQPDNTYMLEFFKDNKKNEVKGAIYLDLAQEVVKNTKRGKFCFEIRMSNRQPYVLAAENDNEADDWIITLNRVINAAETASTISRDSIKEDESLTVGKSEQLKESSINHPVVKYSRESDGSLAKARAEGRQNLFAIHPDMRQINIDEMNAQEDSEIDVFPKPYCEQFILRLEEFHLKQQINIDEGGSKKQCNPEPFFISFALYDVQAGKKISEDFHIDPNDPDIKSMIPEEILLASDRLYTVAGKVTSPDLHGLKEDWIMKPKRQGLFSMMKKNFNKSCDVYLVAKIEKVLQGSVSTSVEAYLKPPDNKQGSKIHQQMKSYCSHIGHYRMPFGWSAKSLSTTHYGVLDLPIYKQETSKLSEVEILKNLQDFRKPEKQSKLQLIPGVFRIYYEQVNDEDEYNNVLTSSLDPVKPFHDPGIKPPTIEIDEFLPGKDSLCLTFDYYQNHLFVYPLNLKYDGQKSFAKARNIACCVEIRDSDAESAVPLMCIYGRPGTSVFTTVASTAVSHHSTTPDFTEEVKIALPTHLHDQHHILFRFYHVSCEASKTGNRSSSAGVKKKDNIEFPVGYAWLPLLQDGGRVNVGDQSLSVAVSLPNGYMTSGTRQDIKWVDGGKHLFKINVFLQSTIYTRDQHLHNFFQHCQRMDNSFAIADMNSLNKLKSLLAVEVSTYIQFLPTLLNQLFHLLAKTTSEDVSINAVRVLIHIISEIHEADKLELLDRYVKYVFRSEPVIKGSQQKTVHEELAKNLTSILRPANTDPLIILHFLQHAGFFFNILIKGMTQFLVDTDRVKMPRNERFSSDYQFRIQNLLQAIQPHILQKATEKSSETRRANRSLAEFVKNCFTLMDRGFVFRLVSKYIENFNPGDHKFLHEFKFEYLQIICSHEHFIPLCLPFMRKGLIKNYKDLKHDYTLSDNYRETHYLVGLMLHELKMALNQTRDIRRNAITVLRNQLAKHSFDDRYSSKSQQGRIAALYLPVITILLENKHRLMKDVATSPGVPPSTQQEKGDTPASKVDGPRKSVSQLIPAPTEIDTKRESAVFSMISGVKCYDPSQSLTEITTEYLNGSNTSLASTESDKSTSTLKKSTISPYVVRYDKLDITEIKDLLVCFLHILKFLPDDIFLGWCHSSSETDLIDFFKLLRVCLHQFRYQGRRRIFTLSMIGDSRKALTMPASRRSVANTGSLSSERTHSQYGDVMDNFHTPTNSDAEGMMRILQEANMSTEVGIIVLDLLSLFSQTFKKDLEARDGDNAIMKTVFDLHLSFLQSSQSEVLQKHVFGAWRAFIKKFQSVLFKGSASMCGEVCYSILRCCSSRLNSTRREACSLLYLLMRTNYEYTNKKNFTRVHLQVIISVSQLIGDSVGLNTSRFQESLAIVNNYANSDKGIQKSPFHVEVKDLTKRIRTVLMATAQMKENENDPELLIDLQNSLAKSYASTPELRKTWLDSMAKLHNRNGDYSECAHCYIHIAALIAEYLRQRGLYPPGCKAFRFISPNIVEEEISNKDDSGMQDVQYTEDTLVSFLEEAVEYLKKAKRYEQLGEVYKIILPIYEKKRDFKKLTKSYQTLSDAYTRVIELMESGKRLLGTYFRVAFYGQAHFEEEDGKEYIYKEPHVTALSQVCERIQKIYTDKFGPNSVKLIHDSTTVDPSTLDTKFAHLQVTHVRPYFDEKELNDRLTDFERNNNIRKFMFETPFTKGGKAQGQIDEQHKRRTILYTSNTFPYVKKRIPVCNRKEIVLQPIEVAIDEMQVKVLEIKAVVSSTIPDIIKLHLKLQGSVNPQVHSGPLAYAQNFLSPEKIRNYKDDKVATLKHVFRDFVNSCKDALDLNAKLITSEQKEYHEHLTQGFNDMVENLTKLFGEKIIQLDELGSSRLSMNLLNSAGSSTA</sequence>
<dbReference type="InterPro" id="IPR021816">
    <property type="entry name" value="DOCK_C/D_N"/>
</dbReference>
<dbReference type="InterPro" id="IPR001849">
    <property type="entry name" value="PH_domain"/>
</dbReference>
<dbReference type="InterPro" id="IPR046773">
    <property type="entry name" value="DOCKER_Lobe_C"/>
</dbReference>
<dbReference type="Pfam" id="PF11878">
    <property type="entry name" value="DOCK_C-D_N"/>
    <property type="match status" value="1"/>
</dbReference>
<dbReference type="Pfam" id="PF06920">
    <property type="entry name" value="DHR-2_Lobe_A"/>
    <property type="match status" value="1"/>
</dbReference>
<evidence type="ECO:0000313" key="8">
    <source>
        <dbReference type="EMBL" id="KAK6167209.1"/>
    </source>
</evidence>
<feature type="domain" description="DOCKER" evidence="7">
    <location>
        <begin position="1630"/>
        <end position="2058"/>
    </location>
</feature>
<dbReference type="SMART" id="SM00233">
    <property type="entry name" value="PH"/>
    <property type="match status" value="1"/>
</dbReference>
<dbReference type="InterPro" id="IPR037809">
    <property type="entry name" value="C2_Dock-D"/>
</dbReference>
<dbReference type="InterPro" id="IPR043162">
    <property type="entry name" value="DOCK_C_lobe_C"/>
</dbReference>
<comment type="caution">
    <text evidence="8">The sequence shown here is derived from an EMBL/GenBank/DDBJ whole genome shotgun (WGS) entry which is preliminary data.</text>
</comment>
<dbReference type="InterPro" id="IPR011993">
    <property type="entry name" value="PH-like_dom_sf"/>
</dbReference>
<dbReference type="Gene3D" id="1.20.58.740">
    <property type="match status" value="1"/>
</dbReference>
<evidence type="ECO:0008006" key="10">
    <source>
        <dbReference type="Google" id="ProtNLM"/>
    </source>
</evidence>
<protein>
    <recommendedName>
        <fullName evidence="10">Dedicator of cytokinesis protein 9</fullName>
    </recommendedName>
</protein>
<feature type="region of interest" description="Disordered" evidence="4">
    <location>
        <begin position="1194"/>
        <end position="1222"/>
    </location>
</feature>
<evidence type="ECO:0000256" key="3">
    <source>
        <dbReference type="PROSITE-ProRule" id="PRU00983"/>
    </source>
</evidence>
<dbReference type="PROSITE" id="PS51650">
    <property type="entry name" value="C2_DOCK"/>
    <property type="match status" value="1"/>
</dbReference>
<dbReference type="SUPFAM" id="SSF48371">
    <property type="entry name" value="ARM repeat"/>
    <property type="match status" value="1"/>
</dbReference>
<keyword evidence="1" id="KW-0597">Phosphoprotein</keyword>
<dbReference type="Proteomes" id="UP001347796">
    <property type="component" value="Unassembled WGS sequence"/>
</dbReference>
<dbReference type="Gene3D" id="1.25.40.410">
    <property type="match status" value="1"/>
</dbReference>
<dbReference type="PROSITE" id="PS50003">
    <property type="entry name" value="PH_DOMAIN"/>
    <property type="match status" value="1"/>
</dbReference>
<dbReference type="InterPro" id="IPR046770">
    <property type="entry name" value="DOCKER_Lobe_B"/>
</dbReference>
<gene>
    <name evidence="8" type="ORF">SNE40_021299</name>
</gene>
<dbReference type="InterPro" id="IPR016024">
    <property type="entry name" value="ARM-type_fold"/>
</dbReference>
<keyword evidence="2" id="KW-0344">Guanine-nucleotide releasing factor</keyword>
<keyword evidence="9" id="KW-1185">Reference proteome</keyword>
<dbReference type="InterPro" id="IPR043161">
    <property type="entry name" value="DOCK_C_lobe_A"/>
</dbReference>
<feature type="domain" description="C2 DOCK-type" evidence="6">
    <location>
        <begin position="649"/>
        <end position="827"/>
    </location>
</feature>
<dbReference type="EMBL" id="JAZGQO010000018">
    <property type="protein sequence ID" value="KAK6167209.1"/>
    <property type="molecule type" value="Genomic_DNA"/>
</dbReference>
<dbReference type="Pfam" id="PF20422">
    <property type="entry name" value="DHR-2_Lobe_B"/>
    <property type="match status" value="1"/>
</dbReference>
<comment type="similarity">
    <text evidence="3">Belongs to the DOCK family.</text>
</comment>
<dbReference type="InterPro" id="IPR035892">
    <property type="entry name" value="C2_domain_sf"/>
</dbReference>
<dbReference type="Pfam" id="PF00169">
    <property type="entry name" value="PH"/>
    <property type="match status" value="1"/>
</dbReference>
<evidence type="ECO:0000256" key="1">
    <source>
        <dbReference type="ARBA" id="ARBA00022553"/>
    </source>
</evidence>
<dbReference type="Gene3D" id="2.30.29.30">
    <property type="entry name" value="Pleckstrin-homology domain (PH domain)/Phosphotyrosine-binding domain (PTB)"/>
    <property type="match status" value="1"/>
</dbReference>
<dbReference type="InterPro" id="IPR027007">
    <property type="entry name" value="C2_DOCK-type_domain"/>
</dbReference>
<evidence type="ECO:0000313" key="9">
    <source>
        <dbReference type="Proteomes" id="UP001347796"/>
    </source>
</evidence>